<keyword evidence="3" id="KW-0804">Transcription</keyword>
<organism evidence="5 6">
    <name type="scientific">Photobacterium rosenbergii</name>
    <dbReference type="NCBI Taxonomy" id="294936"/>
    <lineage>
        <taxon>Bacteria</taxon>
        <taxon>Pseudomonadati</taxon>
        <taxon>Pseudomonadota</taxon>
        <taxon>Gammaproteobacteria</taxon>
        <taxon>Vibrionales</taxon>
        <taxon>Vibrionaceae</taxon>
        <taxon>Photobacterium</taxon>
    </lineage>
</organism>
<dbReference type="PROSITE" id="PS00041">
    <property type="entry name" value="HTH_ARAC_FAMILY_1"/>
    <property type="match status" value="1"/>
</dbReference>
<evidence type="ECO:0000256" key="2">
    <source>
        <dbReference type="ARBA" id="ARBA00023125"/>
    </source>
</evidence>
<dbReference type="SUPFAM" id="SSF46689">
    <property type="entry name" value="Homeodomain-like"/>
    <property type="match status" value="2"/>
</dbReference>
<name>A0ABU3ZHH5_9GAMM</name>
<dbReference type="InterPro" id="IPR018062">
    <property type="entry name" value="HTH_AraC-typ_CS"/>
</dbReference>
<dbReference type="PROSITE" id="PS01124">
    <property type="entry name" value="HTH_ARAC_FAMILY_2"/>
    <property type="match status" value="1"/>
</dbReference>
<dbReference type="RefSeq" id="WP_317522328.1">
    <property type="nucleotide sequence ID" value="NZ_JAWJZI010000004.1"/>
</dbReference>
<protein>
    <submittedName>
        <fullName evidence="5">AraC family transcriptional regulator</fullName>
    </submittedName>
</protein>
<comment type="caution">
    <text evidence="5">The sequence shown here is derived from an EMBL/GenBank/DDBJ whole genome shotgun (WGS) entry which is preliminary data.</text>
</comment>
<evidence type="ECO:0000259" key="4">
    <source>
        <dbReference type="PROSITE" id="PS01124"/>
    </source>
</evidence>
<sequence>MSPAEQHPDSKDPIIHQLTKLVDNTLPIRKVYVAAENLSAPALAWQIDIPRIDIVLSGTIVTHYSVDSSHHIQQNLEAGDVVYFPAKAWSQPMWQEEVTILSLMISPHKVGFSLQKWNGEGFTEVAKRPTIRHQLKIGNGLLQALEELGYDSADHHTISLVIRSLLSHIMVMSKVPDCLPSRQEELFQKITGYIDQHFDQQLNREMIAEQFYISVNYLSHIFQQQGKTSFKDYLCHRRLDKAQTLLAQDQCRIKQISEQCGFTDSNYFCRLFKQKLGMTPSQFRAGIATGSA</sequence>
<dbReference type="SMART" id="SM00342">
    <property type="entry name" value="HTH_ARAC"/>
    <property type="match status" value="1"/>
</dbReference>
<dbReference type="InterPro" id="IPR018060">
    <property type="entry name" value="HTH_AraC"/>
</dbReference>
<dbReference type="InterPro" id="IPR009057">
    <property type="entry name" value="Homeodomain-like_sf"/>
</dbReference>
<evidence type="ECO:0000256" key="1">
    <source>
        <dbReference type="ARBA" id="ARBA00023015"/>
    </source>
</evidence>
<keyword evidence="2" id="KW-0238">DNA-binding</keyword>
<dbReference type="EMBL" id="JAWJZI010000004">
    <property type="protein sequence ID" value="MDV5169578.1"/>
    <property type="molecule type" value="Genomic_DNA"/>
</dbReference>
<evidence type="ECO:0000313" key="6">
    <source>
        <dbReference type="Proteomes" id="UP001186452"/>
    </source>
</evidence>
<evidence type="ECO:0000313" key="5">
    <source>
        <dbReference type="EMBL" id="MDV5169578.1"/>
    </source>
</evidence>
<dbReference type="PANTHER" id="PTHR43280:SF10">
    <property type="entry name" value="REGULATORY PROTEIN POCR"/>
    <property type="match status" value="1"/>
</dbReference>
<dbReference type="PRINTS" id="PR00032">
    <property type="entry name" value="HTHARAC"/>
</dbReference>
<dbReference type="Proteomes" id="UP001186452">
    <property type="component" value="Unassembled WGS sequence"/>
</dbReference>
<dbReference type="PANTHER" id="PTHR43280">
    <property type="entry name" value="ARAC-FAMILY TRANSCRIPTIONAL REGULATOR"/>
    <property type="match status" value="1"/>
</dbReference>
<keyword evidence="1" id="KW-0805">Transcription regulation</keyword>
<proteinExistence type="predicted"/>
<evidence type="ECO:0000256" key="3">
    <source>
        <dbReference type="ARBA" id="ARBA00023163"/>
    </source>
</evidence>
<gene>
    <name evidence="5" type="ORF">R2X38_11275</name>
</gene>
<accession>A0ABU3ZHH5</accession>
<dbReference type="InterPro" id="IPR020449">
    <property type="entry name" value="Tscrpt_reg_AraC-type_HTH"/>
</dbReference>
<dbReference type="Pfam" id="PF12833">
    <property type="entry name" value="HTH_18"/>
    <property type="match status" value="1"/>
</dbReference>
<keyword evidence="6" id="KW-1185">Reference proteome</keyword>
<reference evidence="5 6" key="1">
    <citation type="submission" date="2023-10" db="EMBL/GenBank/DDBJ databases">
        <title>Marine bacteria isolated from horseshoe crab.</title>
        <authorList>
            <person name="Cheng T.H."/>
        </authorList>
    </citation>
    <scope>NUCLEOTIDE SEQUENCE [LARGE SCALE GENOMIC DNA]</scope>
    <source>
        <strain evidence="5 6">HSC6</strain>
    </source>
</reference>
<feature type="domain" description="HTH araC/xylS-type" evidence="4">
    <location>
        <begin position="188"/>
        <end position="286"/>
    </location>
</feature>
<dbReference type="Gene3D" id="1.10.10.60">
    <property type="entry name" value="Homeodomain-like"/>
    <property type="match status" value="2"/>
</dbReference>